<dbReference type="AlphaFoldDB" id="A0A6N0NQA7"/>
<accession>A0A6N0NQA7</accession>
<gene>
    <name evidence="2" type="ORF">GWK48_00380</name>
</gene>
<organism evidence="2 3">
    <name type="scientific">Metallosphaera tengchongensis</name>
    <dbReference type="NCBI Taxonomy" id="1532350"/>
    <lineage>
        <taxon>Archaea</taxon>
        <taxon>Thermoproteota</taxon>
        <taxon>Thermoprotei</taxon>
        <taxon>Sulfolobales</taxon>
        <taxon>Sulfolobaceae</taxon>
        <taxon>Metallosphaera</taxon>
    </lineage>
</organism>
<keyword evidence="3" id="KW-1185">Reference proteome</keyword>
<dbReference type="KEGG" id="mten:GWK48_00380"/>
<dbReference type="InterPro" id="IPR022002">
    <property type="entry name" value="ChsH2_Znr"/>
</dbReference>
<evidence type="ECO:0000313" key="3">
    <source>
        <dbReference type="Proteomes" id="UP000509301"/>
    </source>
</evidence>
<evidence type="ECO:0000313" key="2">
    <source>
        <dbReference type="EMBL" id="QKQ99053.1"/>
    </source>
</evidence>
<dbReference type="Pfam" id="PF12172">
    <property type="entry name" value="zf-ChsH2"/>
    <property type="match status" value="1"/>
</dbReference>
<dbReference type="EMBL" id="CP049074">
    <property type="protein sequence ID" value="QKQ99053.1"/>
    <property type="molecule type" value="Genomic_DNA"/>
</dbReference>
<sequence>MMIHSCKSCGREYFEPRGVCKCGSDEFEEVQREVERGICVELKVTPSGFPERITFCLSKAGKTNAFEVE</sequence>
<name>A0A6N0NQA7_9CREN</name>
<evidence type="ECO:0000259" key="1">
    <source>
        <dbReference type="Pfam" id="PF12172"/>
    </source>
</evidence>
<dbReference type="OrthoDB" id="9573at2157"/>
<proteinExistence type="predicted"/>
<dbReference type="Proteomes" id="UP000509301">
    <property type="component" value="Chromosome"/>
</dbReference>
<protein>
    <recommendedName>
        <fullName evidence="1">ChsH2 rubredoxin-like zinc ribbon domain-containing protein</fullName>
    </recommendedName>
</protein>
<feature type="domain" description="ChsH2 rubredoxin-like zinc ribbon" evidence="1">
    <location>
        <begin position="6"/>
        <end position="28"/>
    </location>
</feature>
<reference evidence="2 3" key="1">
    <citation type="submission" date="2020-02" db="EMBL/GenBank/DDBJ databases">
        <title>Comparative genome analysis reveals the metabolism and evolution of the thermophilic archaeal genus Metallosphaera.</title>
        <authorList>
            <person name="Jiang C."/>
        </authorList>
    </citation>
    <scope>NUCLEOTIDE SEQUENCE [LARGE SCALE GENOMIC DNA]</scope>
    <source>
        <strain evidence="2 3">Ric-A</strain>
    </source>
</reference>